<dbReference type="EMBL" id="OC921117">
    <property type="protein sequence ID" value="CAD7653122.1"/>
    <property type="molecule type" value="Genomic_DNA"/>
</dbReference>
<dbReference type="PANTHER" id="PTHR43673:SF10">
    <property type="entry name" value="NADH DEHYDROGENASE_NAD(P)H NITROREDUCTASE XCC3605-RELATED"/>
    <property type="match status" value="1"/>
</dbReference>
<dbReference type="OrthoDB" id="6495617at2759"/>
<dbReference type="Pfam" id="PF00881">
    <property type="entry name" value="Nitroreductase"/>
    <property type="match status" value="1"/>
</dbReference>
<feature type="domain" description="Nitroreductase" evidence="3">
    <location>
        <begin position="27"/>
        <end position="69"/>
    </location>
</feature>
<dbReference type="EMBL" id="CAJPVJ010006292">
    <property type="protein sequence ID" value="CAG2170309.1"/>
    <property type="molecule type" value="Genomic_DNA"/>
</dbReference>
<evidence type="ECO:0000313" key="4">
    <source>
        <dbReference type="EMBL" id="CAD7653122.1"/>
    </source>
</evidence>
<dbReference type="Gene3D" id="3.40.109.10">
    <property type="entry name" value="NADH Oxidase"/>
    <property type="match status" value="1"/>
</dbReference>
<comment type="similarity">
    <text evidence="1">Belongs to the nitroreductase family.</text>
</comment>
<keyword evidence="5" id="KW-1185">Reference proteome</keyword>
<evidence type="ECO:0000256" key="2">
    <source>
        <dbReference type="ARBA" id="ARBA00023002"/>
    </source>
</evidence>
<sequence>MSESTYKYDADAIQARKPERPIHPLLLSRTSPREMTGQEVSDDELRVMFEAARWAPSHYNLQPWRFVYAKRNTTHWQPFMDLLWPLNQQWAQTAGALVIVLSNKWWLYKGEKQLIPTHSYDTGAAWISMALEGTARGLVVHGMGGFDYDKAYQLLGVIKDTHNIDAMIAIGKRPAKEDRKQQEAISQRNPIDKFVFEGVFVNNDKI</sequence>
<evidence type="ECO:0000256" key="1">
    <source>
        <dbReference type="ARBA" id="ARBA00007118"/>
    </source>
</evidence>
<dbReference type="Proteomes" id="UP000728032">
    <property type="component" value="Unassembled WGS sequence"/>
</dbReference>
<name>A0A7R9QQP1_9ACAR</name>
<evidence type="ECO:0000313" key="5">
    <source>
        <dbReference type="Proteomes" id="UP000728032"/>
    </source>
</evidence>
<dbReference type="GO" id="GO:0140616">
    <property type="term" value="F:iodotyrosine deiodinase activity"/>
    <property type="evidence" value="ECO:0007669"/>
    <property type="project" value="UniProtKB-ARBA"/>
</dbReference>
<organism evidence="4">
    <name type="scientific">Oppiella nova</name>
    <dbReference type="NCBI Taxonomy" id="334625"/>
    <lineage>
        <taxon>Eukaryota</taxon>
        <taxon>Metazoa</taxon>
        <taxon>Ecdysozoa</taxon>
        <taxon>Arthropoda</taxon>
        <taxon>Chelicerata</taxon>
        <taxon>Arachnida</taxon>
        <taxon>Acari</taxon>
        <taxon>Acariformes</taxon>
        <taxon>Sarcoptiformes</taxon>
        <taxon>Oribatida</taxon>
        <taxon>Brachypylina</taxon>
        <taxon>Oppioidea</taxon>
        <taxon>Oppiidae</taxon>
        <taxon>Oppiella</taxon>
    </lineage>
</organism>
<proteinExistence type="inferred from homology"/>
<accession>A0A7R9QQP1</accession>
<dbReference type="SUPFAM" id="SSF55469">
    <property type="entry name" value="FMN-dependent nitroreductase-like"/>
    <property type="match status" value="1"/>
</dbReference>
<reference evidence="4" key="1">
    <citation type="submission" date="2020-11" db="EMBL/GenBank/DDBJ databases">
        <authorList>
            <person name="Tran Van P."/>
        </authorList>
    </citation>
    <scope>NUCLEOTIDE SEQUENCE</scope>
</reference>
<dbReference type="InterPro" id="IPR000415">
    <property type="entry name" value="Nitroreductase-like"/>
</dbReference>
<protein>
    <recommendedName>
        <fullName evidence="3">Nitroreductase domain-containing protein</fullName>
    </recommendedName>
</protein>
<evidence type="ECO:0000259" key="3">
    <source>
        <dbReference type="Pfam" id="PF00881"/>
    </source>
</evidence>
<gene>
    <name evidence="4" type="ORF">ONB1V03_LOCUS9780</name>
</gene>
<keyword evidence="2" id="KW-0560">Oxidoreductase</keyword>
<dbReference type="AlphaFoldDB" id="A0A7R9QQP1"/>
<dbReference type="PANTHER" id="PTHR43673">
    <property type="entry name" value="NAD(P)H NITROREDUCTASE YDGI-RELATED"/>
    <property type="match status" value="1"/>
</dbReference>
<dbReference type="CDD" id="cd02138">
    <property type="entry name" value="TdsD-like"/>
    <property type="match status" value="1"/>
</dbReference>
<dbReference type="InterPro" id="IPR029479">
    <property type="entry name" value="Nitroreductase"/>
</dbReference>